<keyword evidence="3" id="KW-0285">Flavoprotein</keyword>
<reference evidence="7 8" key="1">
    <citation type="journal article" date="2011" name="Science">
        <title>The Selaginella genome identifies genetic changes associated with the evolution of vascular plants.</title>
        <authorList>
            <person name="Banks J.A."/>
            <person name="Nishiyama T."/>
            <person name="Hasebe M."/>
            <person name="Bowman J.L."/>
            <person name="Gribskov M."/>
            <person name="dePamphilis C."/>
            <person name="Albert V.A."/>
            <person name="Aono N."/>
            <person name="Aoyama T."/>
            <person name="Ambrose B.A."/>
            <person name="Ashton N.W."/>
            <person name="Axtell M.J."/>
            <person name="Barker E."/>
            <person name="Barker M.S."/>
            <person name="Bennetzen J.L."/>
            <person name="Bonawitz N.D."/>
            <person name="Chapple C."/>
            <person name="Cheng C."/>
            <person name="Correa L.G."/>
            <person name="Dacre M."/>
            <person name="DeBarry J."/>
            <person name="Dreyer I."/>
            <person name="Elias M."/>
            <person name="Engstrom E.M."/>
            <person name="Estelle M."/>
            <person name="Feng L."/>
            <person name="Finet C."/>
            <person name="Floyd S.K."/>
            <person name="Frommer W.B."/>
            <person name="Fujita T."/>
            <person name="Gramzow L."/>
            <person name="Gutensohn M."/>
            <person name="Harholt J."/>
            <person name="Hattori M."/>
            <person name="Heyl A."/>
            <person name="Hirai T."/>
            <person name="Hiwatashi Y."/>
            <person name="Ishikawa M."/>
            <person name="Iwata M."/>
            <person name="Karol K.G."/>
            <person name="Koehler B."/>
            <person name="Kolukisaoglu U."/>
            <person name="Kubo M."/>
            <person name="Kurata T."/>
            <person name="Lalonde S."/>
            <person name="Li K."/>
            <person name="Li Y."/>
            <person name="Litt A."/>
            <person name="Lyons E."/>
            <person name="Manning G."/>
            <person name="Maruyama T."/>
            <person name="Michael T.P."/>
            <person name="Mikami K."/>
            <person name="Miyazaki S."/>
            <person name="Morinaga S."/>
            <person name="Murata T."/>
            <person name="Mueller-Roeber B."/>
            <person name="Nelson D.R."/>
            <person name="Obara M."/>
            <person name="Oguri Y."/>
            <person name="Olmstead R.G."/>
            <person name="Onodera N."/>
            <person name="Petersen B.L."/>
            <person name="Pils B."/>
            <person name="Prigge M."/>
            <person name="Rensing S.A."/>
            <person name="Riano-Pachon D.M."/>
            <person name="Roberts A.W."/>
            <person name="Sato Y."/>
            <person name="Scheller H.V."/>
            <person name="Schulz B."/>
            <person name="Schulz C."/>
            <person name="Shakirov E.V."/>
            <person name="Shibagaki N."/>
            <person name="Shinohara N."/>
            <person name="Shippen D.E."/>
            <person name="Soerensen I."/>
            <person name="Sotooka R."/>
            <person name="Sugimoto N."/>
            <person name="Sugita M."/>
            <person name="Sumikawa N."/>
            <person name="Tanurdzic M."/>
            <person name="Theissen G."/>
            <person name="Ulvskov P."/>
            <person name="Wakazuki S."/>
            <person name="Weng J.K."/>
            <person name="Willats W.W."/>
            <person name="Wipf D."/>
            <person name="Wolf P.G."/>
            <person name="Yang L."/>
            <person name="Zimmer A.D."/>
            <person name="Zhu Q."/>
            <person name="Mitros T."/>
            <person name="Hellsten U."/>
            <person name="Loque D."/>
            <person name="Otillar R."/>
            <person name="Salamov A."/>
            <person name="Schmutz J."/>
            <person name="Shapiro H."/>
            <person name="Lindquist E."/>
            <person name="Lucas S."/>
            <person name="Rokhsar D."/>
            <person name="Grigoriev I.V."/>
        </authorList>
    </citation>
    <scope>NUCLEOTIDE SEQUENCE [LARGE SCALE GENOMIC DNA]</scope>
</reference>
<evidence type="ECO:0000313" key="8">
    <source>
        <dbReference type="Proteomes" id="UP000001514"/>
    </source>
</evidence>
<evidence type="ECO:0000256" key="1">
    <source>
        <dbReference type="ARBA" id="ARBA00001974"/>
    </source>
</evidence>
<dbReference type="InterPro" id="IPR002218">
    <property type="entry name" value="MnmG-rel"/>
</dbReference>
<evidence type="ECO:0000256" key="4">
    <source>
        <dbReference type="ARBA" id="ARBA00022827"/>
    </source>
</evidence>
<proteinExistence type="inferred from homology"/>
<name>D8TD63_SELML</name>
<dbReference type="InterPro" id="IPR040131">
    <property type="entry name" value="MnmG_N"/>
</dbReference>
<dbReference type="Gene3D" id="3.50.50.60">
    <property type="entry name" value="FAD/NAD(P)-binding domain"/>
    <property type="match status" value="2"/>
</dbReference>
<keyword evidence="8" id="KW-1185">Reference proteome</keyword>
<dbReference type="Proteomes" id="UP000001514">
    <property type="component" value="Unassembled WGS sequence"/>
</dbReference>
<dbReference type="GO" id="GO:0030488">
    <property type="term" value="P:tRNA methylation"/>
    <property type="evidence" value="ECO:0000318"/>
    <property type="project" value="GO_Central"/>
</dbReference>
<dbReference type="HOGENOM" id="CLU_402490_0_0_1"/>
<dbReference type="PROSITE" id="PS01281">
    <property type="entry name" value="GIDA_2"/>
    <property type="match status" value="1"/>
</dbReference>
<evidence type="ECO:0000259" key="6">
    <source>
        <dbReference type="Pfam" id="PF01823"/>
    </source>
</evidence>
<dbReference type="AlphaFoldDB" id="D8TD63"/>
<dbReference type="PANTHER" id="PTHR11806">
    <property type="entry name" value="GLUCOSE INHIBITED DIVISION PROTEIN A"/>
    <property type="match status" value="1"/>
</dbReference>
<dbReference type="Pfam" id="PF01823">
    <property type="entry name" value="MACPF"/>
    <property type="match status" value="1"/>
</dbReference>
<evidence type="ECO:0000259" key="5">
    <source>
        <dbReference type="Pfam" id="PF01134"/>
    </source>
</evidence>
<dbReference type="InterPro" id="IPR020864">
    <property type="entry name" value="MACPF"/>
</dbReference>
<dbReference type="InParanoid" id="D8TD63"/>
<dbReference type="InterPro" id="IPR020595">
    <property type="entry name" value="MnmG-rel_CS"/>
</dbReference>
<dbReference type="EMBL" id="GL377726">
    <property type="protein sequence ID" value="EFJ05425.1"/>
    <property type="molecule type" value="Genomic_DNA"/>
</dbReference>
<feature type="domain" description="MnmG N-terminal" evidence="5">
    <location>
        <begin position="570"/>
        <end position="597"/>
    </location>
</feature>
<dbReference type="Gramene" id="EFJ05425">
    <property type="protein sequence ID" value="EFJ05425"/>
    <property type="gene ID" value="SELMODRAFT_431601"/>
</dbReference>
<dbReference type="KEGG" id="smo:SELMODRAFT_431601"/>
<dbReference type="Pfam" id="PF01134">
    <property type="entry name" value="GIDA"/>
    <property type="match status" value="2"/>
</dbReference>
<gene>
    <name evidence="7" type="ORF">SELMODRAFT_431601</name>
</gene>
<evidence type="ECO:0008006" key="9">
    <source>
        <dbReference type="Google" id="ProtNLM"/>
    </source>
</evidence>
<keyword evidence="4" id="KW-0274">FAD</keyword>
<organism evidence="8">
    <name type="scientific">Selaginella moellendorffii</name>
    <name type="common">Spikemoss</name>
    <dbReference type="NCBI Taxonomy" id="88036"/>
    <lineage>
        <taxon>Eukaryota</taxon>
        <taxon>Viridiplantae</taxon>
        <taxon>Streptophyta</taxon>
        <taxon>Embryophyta</taxon>
        <taxon>Tracheophyta</taxon>
        <taxon>Lycopodiopsida</taxon>
        <taxon>Selaginellales</taxon>
        <taxon>Selaginellaceae</taxon>
        <taxon>Selaginella</taxon>
    </lineage>
</organism>
<feature type="domain" description="MnmG N-terminal" evidence="5">
    <location>
        <begin position="463"/>
        <end position="569"/>
    </location>
</feature>
<feature type="domain" description="MACPF" evidence="6">
    <location>
        <begin position="136"/>
        <end position="181"/>
    </location>
</feature>
<protein>
    <recommendedName>
        <fullName evidence="9">MACPF domain-containing protein</fullName>
    </recommendedName>
</protein>
<dbReference type="GO" id="GO:0050660">
    <property type="term" value="F:flavin adenine dinucleotide binding"/>
    <property type="evidence" value="ECO:0000318"/>
    <property type="project" value="GO_Central"/>
</dbReference>
<dbReference type="eggNOG" id="KOG2311">
    <property type="taxonomic scope" value="Eukaryota"/>
</dbReference>
<dbReference type="OMA" id="RWVETSD"/>
<dbReference type="InterPro" id="IPR036188">
    <property type="entry name" value="FAD/NAD-bd_sf"/>
</dbReference>
<dbReference type="PANTHER" id="PTHR11806:SF0">
    <property type="entry name" value="PROTEIN MTO1 HOMOLOG, MITOCHONDRIAL"/>
    <property type="match status" value="1"/>
</dbReference>
<dbReference type="STRING" id="88036.D8TD63"/>
<evidence type="ECO:0000256" key="3">
    <source>
        <dbReference type="ARBA" id="ARBA00022630"/>
    </source>
</evidence>
<dbReference type="GO" id="GO:0002098">
    <property type="term" value="P:tRNA wobble uridine modification"/>
    <property type="evidence" value="ECO:0000318"/>
    <property type="project" value="GO_Central"/>
</dbReference>
<comment type="similarity">
    <text evidence="2">Belongs to the MnmG family.</text>
</comment>
<evidence type="ECO:0000256" key="2">
    <source>
        <dbReference type="ARBA" id="ARBA00007653"/>
    </source>
</evidence>
<accession>D8TD63</accession>
<comment type="cofactor">
    <cofactor evidence="1">
        <name>FAD</name>
        <dbReference type="ChEBI" id="CHEBI:57692"/>
    </cofactor>
</comment>
<evidence type="ECO:0000313" key="7">
    <source>
        <dbReference type="EMBL" id="EFJ05425.1"/>
    </source>
</evidence>
<sequence length="626" mass="68694">MDTLPGCEILGSGYNVLNGYYADVKSCLSNLFNFGDDYQTVVVGSKSFSMPKPISYHSSIGTSVQSISGNSIQEYSSSLNSKTKVEGNFPFFSSSIEADIGEASANSLLNAFSKVQYRVDLYTLQLPPYHTEYLRTNAKKDIDTMSDLTVLFDTYGTHYLAGLIMGGTAVYTSVTDKTTYSSEYDLSIVAQMSYKSAPQHDWRRPRSRGSTFHDHADDWSASVINYIAFIDFLGELSLVGIWKLASTPERAQEILDFYPTYCEQKQKHYGSDGPMLRARIVPLLKRQFNDDGSGASKDLSVCIPDIGGGWYYLGQVAFPGGDARGNTLVVQEIYPGSGALVEVQKWEKLWDDTGSHKSKNFNLWRGLAFDPVDYVVLSDFFQGGVDNQDAPTKGEAAGIKDVSVSCVVPAKVGSMIWNDIGTHASNDASVWKILPPDQGAIDSSKIEPYYVAVGSHSQPNRPVRVLNRSKGPAVWALRAQTDKREHAREMKKVVETTENLFIRESMVTEVLVGRNDDVEGVGTFFGVSFFAPAVVLTTRTLMNGKIWVGRKSMSAGGAGESASQGLTENFCGQIIGTTGYEEAAAQGFVAGVNSTRYFYAAVQNIVCYFGQIMQIVVLLRWVETSD</sequence>